<evidence type="ECO:0000256" key="11">
    <source>
        <dbReference type="RuleBase" id="RU000639"/>
    </source>
</evidence>
<dbReference type="HAMAP" id="MF_01151">
    <property type="entry name" value="GrpE"/>
    <property type="match status" value="1"/>
</dbReference>
<dbReference type="Pfam" id="PF01025">
    <property type="entry name" value="GrpE"/>
    <property type="match status" value="1"/>
</dbReference>
<dbReference type="GeneID" id="57043234"/>
<dbReference type="PANTHER" id="PTHR21237">
    <property type="entry name" value="GRPE PROTEIN"/>
    <property type="match status" value="1"/>
</dbReference>
<dbReference type="SUPFAM" id="SSF58014">
    <property type="entry name" value="Coiled-coil domain of nucleotide exchange factor GrpE"/>
    <property type="match status" value="1"/>
</dbReference>
<dbReference type="NCBIfam" id="NF010738">
    <property type="entry name" value="PRK14140.1"/>
    <property type="match status" value="1"/>
</dbReference>
<keyword evidence="5 10" id="KW-0346">Stress response</keyword>
<dbReference type="PANTHER" id="PTHR21237:SF23">
    <property type="entry name" value="GRPE PROTEIN HOMOLOG, MITOCHONDRIAL"/>
    <property type="match status" value="1"/>
</dbReference>
<evidence type="ECO:0000313" key="14">
    <source>
        <dbReference type="EMBL" id="BBC60798.1"/>
    </source>
</evidence>
<accession>A0A2Z5Y234</accession>
<comment type="similarity">
    <text evidence="2 10 12">Belongs to the GrpE family.</text>
</comment>
<dbReference type="Gene3D" id="2.30.22.10">
    <property type="entry name" value="Head domain of nucleotide exchange factor GrpE"/>
    <property type="match status" value="1"/>
</dbReference>
<dbReference type="Gene3D" id="3.90.20.20">
    <property type="match status" value="1"/>
</dbReference>
<evidence type="ECO:0000256" key="6">
    <source>
        <dbReference type="ARBA" id="ARBA00023186"/>
    </source>
</evidence>
<feature type="compositionally biased region" description="Basic and acidic residues" evidence="13">
    <location>
        <begin position="1"/>
        <end position="18"/>
    </location>
</feature>
<dbReference type="PRINTS" id="PR00773">
    <property type="entry name" value="GRPEPROTEIN"/>
</dbReference>
<evidence type="ECO:0000256" key="12">
    <source>
        <dbReference type="RuleBase" id="RU004478"/>
    </source>
</evidence>
<comment type="subunit">
    <text evidence="3 10">Homodimer.</text>
</comment>
<dbReference type="EMBL" id="AP018492">
    <property type="protein sequence ID" value="BBC60798.1"/>
    <property type="molecule type" value="Genomic_DNA"/>
</dbReference>
<dbReference type="GO" id="GO:0005737">
    <property type="term" value="C:cytoplasm"/>
    <property type="evidence" value="ECO:0007669"/>
    <property type="project" value="UniProtKB-SubCell"/>
</dbReference>
<evidence type="ECO:0000256" key="5">
    <source>
        <dbReference type="ARBA" id="ARBA00023016"/>
    </source>
</evidence>
<dbReference type="GO" id="GO:0042803">
    <property type="term" value="F:protein homodimerization activity"/>
    <property type="evidence" value="ECO:0007669"/>
    <property type="project" value="InterPro"/>
</dbReference>
<dbReference type="SUPFAM" id="SSF51064">
    <property type="entry name" value="Head domain of nucleotide exchange factor GrpE"/>
    <property type="match status" value="1"/>
</dbReference>
<dbReference type="InterPro" id="IPR013805">
    <property type="entry name" value="GrpE_CC"/>
</dbReference>
<dbReference type="RefSeq" id="WP_013774159.1">
    <property type="nucleotide sequence ID" value="NZ_AP018492.1"/>
</dbReference>
<evidence type="ECO:0000256" key="7">
    <source>
        <dbReference type="ARBA" id="ARBA00053401"/>
    </source>
</evidence>
<evidence type="ECO:0000256" key="2">
    <source>
        <dbReference type="ARBA" id="ARBA00009054"/>
    </source>
</evidence>
<dbReference type="PROSITE" id="PS01071">
    <property type="entry name" value="GRPE"/>
    <property type="match status" value="1"/>
</dbReference>
<keyword evidence="6 10" id="KW-0143">Chaperone</keyword>
<evidence type="ECO:0000256" key="9">
    <source>
        <dbReference type="ARBA" id="ARBA00076414"/>
    </source>
</evidence>
<name>A0A2Z5Y234_9ENTE</name>
<evidence type="ECO:0000256" key="3">
    <source>
        <dbReference type="ARBA" id="ARBA00011738"/>
    </source>
</evidence>
<evidence type="ECO:0000256" key="8">
    <source>
        <dbReference type="ARBA" id="ARBA00072274"/>
    </source>
</evidence>
<comment type="subcellular location">
    <subcellularLocation>
        <location evidence="1 10">Cytoplasm</location>
    </subcellularLocation>
</comment>
<reference evidence="14 15" key="1">
    <citation type="submission" date="2018-01" db="EMBL/GenBank/DDBJ databases">
        <title>Whole genome sequence of Melissococcus plutonius DAT561.</title>
        <authorList>
            <person name="Okumura K."/>
            <person name="Takamatsu D."/>
            <person name="Okura M."/>
        </authorList>
    </citation>
    <scope>NUCLEOTIDE SEQUENCE [LARGE SCALE GENOMIC DNA]</scope>
    <source>
        <strain evidence="14 15">DAT561</strain>
    </source>
</reference>
<proteinExistence type="inferred from homology"/>
<keyword evidence="4 10" id="KW-0963">Cytoplasm</keyword>
<dbReference type="InterPro" id="IPR009012">
    <property type="entry name" value="GrpE_head"/>
</dbReference>
<evidence type="ECO:0000256" key="13">
    <source>
        <dbReference type="SAM" id="MobiDB-lite"/>
    </source>
</evidence>
<dbReference type="CDD" id="cd00446">
    <property type="entry name" value="GrpE"/>
    <property type="match status" value="1"/>
</dbReference>
<dbReference type="InterPro" id="IPR000740">
    <property type="entry name" value="GrpE"/>
</dbReference>
<sequence length="201" mass="22785">MKKNEKVSSEETETKKTNEQTIESSEEVKAQQNEQEMEAIDDAGVSEVETEESEIEKLQSELSDMEDKFLRAQAEIANMNNRFKNERESLVRYRSQDLGKKILPALDNLERALAIDVTDEQGSSLQKGISMVMTSLQDALKEEGIEEIQATNEKFNPILHQAVQTVPATEEIPKDTIVEVLQKGYKLQERVLRPSMVVVSQ</sequence>
<dbReference type="Proteomes" id="UP000269226">
    <property type="component" value="Chromosome"/>
</dbReference>
<dbReference type="NCBIfam" id="NF010753">
    <property type="entry name" value="PRK14156.1"/>
    <property type="match status" value="1"/>
</dbReference>
<evidence type="ECO:0000256" key="1">
    <source>
        <dbReference type="ARBA" id="ARBA00004496"/>
    </source>
</evidence>
<dbReference type="FunFam" id="2.30.22.10:FF:000001">
    <property type="entry name" value="Protein GrpE"/>
    <property type="match status" value="1"/>
</dbReference>
<dbReference type="NCBIfam" id="NF010759">
    <property type="entry name" value="PRK14162.1"/>
    <property type="match status" value="1"/>
</dbReference>
<dbReference type="GO" id="GO:0051082">
    <property type="term" value="F:unfolded protein binding"/>
    <property type="evidence" value="ECO:0007669"/>
    <property type="project" value="TreeGrafter"/>
</dbReference>
<dbReference type="OMA" id="PHRHQAI"/>
<evidence type="ECO:0000256" key="10">
    <source>
        <dbReference type="HAMAP-Rule" id="MF_01151"/>
    </source>
</evidence>
<dbReference type="GO" id="GO:0000774">
    <property type="term" value="F:adenyl-nucleotide exchange factor activity"/>
    <property type="evidence" value="ECO:0007669"/>
    <property type="project" value="InterPro"/>
</dbReference>
<comment type="function">
    <text evidence="7 10 11">Participates actively in the response to hyperosmotic and heat shock by preventing the aggregation of stress-denatured proteins, in association with DnaK and GrpE. It is the nucleotide exchange factor for DnaK and may function as a thermosensor. Unfolded proteins bind initially to DnaJ; upon interaction with the DnaJ-bound protein, DnaK hydrolyzes its bound ATP, resulting in the formation of a stable complex. GrpE releases ADP from DnaK; ATP binding to DnaK triggers the release of the substrate protein, thus completing the reaction cycle. Several rounds of ATP-dependent interactions between DnaJ, DnaK and GrpE are required for fully efficient folding.</text>
</comment>
<evidence type="ECO:0000256" key="4">
    <source>
        <dbReference type="ARBA" id="ARBA00022490"/>
    </source>
</evidence>
<organism evidence="14 15">
    <name type="scientific">Melissococcus plutonius</name>
    <dbReference type="NCBI Taxonomy" id="33970"/>
    <lineage>
        <taxon>Bacteria</taxon>
        <taxon>Bacillati</taxon>
        <taxon>Bacillota</taxon>
        <taxon>Bacilli</taxon>
        <taxon>Lactobacillales</taxon>
        <taxon>Enterococcaceae</taxon>
        <taxon>Melissococcus</taxon>
    </lineage>
</organism>
<dbReference type="GO" id="GO:0051087">
    <property type="term" value="F:protein-folding chaperone binding"/>
    <property type="evidence" value="ECO:0007669"/>
    <property type="project" value="InterPro"/>
</dbReference>
<dbReference type="GO" id="GO:0006457">
    <property type="term" value="P:protein folding"/>
    <property type="evidence" value="ECO:0007669"/>
    <property type="project" value="InterPro"/>
</dbReference>
<evidence type="ECO:0000313" key="15">
    <source>
        <dbReference type="Proteomes" id="UP000269226"/>
    </source>
</evidence>
<gene>
    <name evidence="10" type="primary">grpE</name>
    <name evidence="14" type="ORF">DAT561_0677</name>
</gene>
<feature type="region of interest" description="Disordered" evidence="13">
    <location>
        <begin position="1"/>
        <end position="54"/>
    </location>
</feature>
<protein>
    <recommendedName>
        <fullName evidence="8 10">Protein GrpE</fullName>
    </recommendedName>
    <alternativeName>
        <fullName evidence="9 10">HSP-70 cofactor</fullName>
    </alternativeName>
</protein>
<dbReference type="AlphaFoldDB" id="A0A2Z5Y234"/>